<keyword evidence="2" id="KW-1185">Reference proteome</keyword>
<reference evidence="1 2" key="1">
    <citation type="submission" date="2014-04" db="EMBL/GenBank/DDBJ databases">
        <authorList>
            <person name="Bishop-Lilly K.A."/>
            <person name="Broomall S.M."/>
            <person name="Chain P.S."/>
            <person name="Chertkov O."/>
            <person name="Coyne S.R."/>
            <person name="Daligault H.E."/>
            <person name="Davenport K.W."/>
            <person name="Erkkila T."/>
            <person name="Frey K.G."/>
            <person name="Gibbons H.S."/>
            <person name="Gu W."/>
            <person name="Jaissle J."/>
            <person name="Johnson S.L."/>
            <person name="Koroleva G.I."/>
            <person name="Ladner J.T."/>
            <person name="Lo C.-C."/>
            <person name="Minogue T.D."/>
            <person name="Munk C."/>
            <person name="Palacios G.F."/>
            <person name="Redden C.L."/>
            <person name="Rosenzweig C.N."/>
            <person name="Scholz M.B."/>
            <person name="Teshima H."/>
            <person name="Xu Y."/>
        </authorList>
    </citation>
    <scope>NUCLEOTIDE SEQUENCE [LARGE SCALE GENOMIC DNA]</scope>
    <source>
        <strain evidence="1 2">8244</strain>
    </source>
</reference>
<gene>
    <name evidence="1" type="ORF">DJ90_5882</name>
</gene>
<dbReference type="SUPFAM" id="SSF55486">
    <property type="entry name" value="Metalloproteases ('zincins'), catalytic domain"/>
    <property type="match status" value="1"/>
</dbReference>
<name>A0A090Y840_PAEMA</name>
<dbReference type="RefSeq" id="WP_051985247.1">
    <property type="nucleotide sequence ID" value="NZ_BGML01000028.1"/>
</dbReference>
<dbReference type="AlphaFoldDB" id="A0A090Y840"/>
<dbReference type="GeneID" id="77011384"/>
<sequence length="677" mass="76833">MAFVSCSEEAHRISGLWELDHAEDLFKDKLLNRTPAAAEAVQETLRLDVDGPYPLMAASGAWKQPELYIHWTAKLAALGPSAWEGHIIFKDGNTSQFPYTFVNIALEEAPSNLLKVIFSDGSSFTHTSYYRWTSPYFHPVQFEFDSEDGITPVLAIDTHAHPNHPATLPSEQLSIENVFRRAGFDVSLSAGASSIPISEAGLDVRWSDAEMHDAMQRHWSQFANEPKWALWVFFSSLYEEGASVGGIMFDSIGPQHRQGTAIFNRSFISVPPEGESRPEAWTERMKFWTACHEMGHGFNLAHSWQKALGEPWIPLRNEAEARSFMNYPYSVRGGETAFFANFEYRFSDNELLFMRHAPERFVQMGNAEWFDHHGFEQHRLLAKPSFELLLRANRETLRFEFMEPVVLELKLTNWTSEPQIIDRRILSDPDHMTIIVKKLGKTARKVSPFVHYFRKREHEVLAAGQAVYNSLFIAVGKNGWEVAEPGDYTVQVALHFKHEDVVSNPLTIRVEPPMDRMEEFLAQDFFTEATAKTLYFDGTKYAESTNGVLEAIAERLPHRKAAVHAQVALAMPMTKPYKLLGQDGRIHIIPPAVEEARKTLAPSLLENGHLAAATLGHIDYRHYMDRLSESVATRAGNPEAAADIQSKLLQTLTDRQVRQDVLASIKEKEEDYRSMRA</sequence>
<evidence type="ECO:0000313" key="1">
    <source>
        <dbReference type="EMBL" id="KFM94948.1"/>
    </source>
</evidence>
<dbReference type="EMBL" id="JMQA01000044">
    <property type="protein sequence ID" value="KFM94948.1"/>
    <property type="molecule type" value="Genomic_DNA"/>
</dbReference>
<proteinExistence type="predicted"/>
<protein>
    <submittedName>
        <fullName evidence="1">Uncharacterized protein</fullName>
    </submittedName>
</protein>
<dbReference type="OrthoDB" id="827535at2"/>
<comment type="caution">
    <text evidence="1">The sequence shown here is derived from an EMBL/GenBank/DDBJ whole genome shotgun (WGS) entry which is preliminary data.</text>
</comment>
<dbReference type="Proteomes" id="UP000029278">
    <property type="component" value="Unassembled WGS sequence"/>
</dbReference>
<dbReference type="HOGENOM" id="CLU_356356_0_0_9"/>
<organism evidence="1 2">
    <name type="scientific">Paenibacillus macerans</name>
    <name type="common">Bacillus macerans</name>
    <dbReference type="NCBI Taxonomy" id="44252"/>
    <lineage>
        <taxon>Bacteria</taxon>
        <taxon>Bacillati</taxon>
        <taxon>Bacillota</taxon>
        <taxon>Bacilli</taxon>
        <taxon>Bacillales</taxon>
        <taxon>Paenibacillaceae</taxon>
        <taxon>Paenibacillus</taxon>
    </lineage>
</organism>
<accession>A0A090Y840</accession>
<dbReference type="PATRIC" id="fig|44252.3.peg.5353"/>
<evidence type="ECO:0000313" key="2">
    <source>
        <dbReference type="Proteomes" id="UP000029278"/>
    </source>
</evidence>